<dbReference type="AlphaFoldDB" id="L1I8C4"/>
<dbReference type="EnsemblProtists" id="EKX32483">
    <property type="protein sequence ID" value="EKX32483"/>
    <property type="gene ID" value="GUITHDRAFT_121339"/>
</dbReference>
<name>L1I8C4_GUITC</name>
<dbReference type="Proteomes" id="UP000011087">
    <property type="component" value="Unassembled WGS sequence"/>
</dbReference>
<reference evidence="2 4" key="1">
    <citation type="journal article" date="2012" name="Nature">
        <title>Algal genomes reveal evolutionary mosaicism and the fate of nucleomorphs.</title>
        <authorList>
            <consortium name="DOE Joint Genome Institute"/>
            <person name="Curtis B.A."/>
            <person name="Tanifuji G."/>
            <person name="Burki F."/>
            <person name="Gruber A."/>
            <person name="Irimia M."/>
            <person name="Maruyama S."/>
            <person name="Arias M.C."/>
            <person name="Ball S.G."/>
            <person name="Gile G.H."/>
            <person name="Hirakawa Y."/>
            <person name="Hopkins J.F."/>
            <person name="Kuo A."/>
            <person name="Rensing S.A."/>
            <person name="Schmutz J."/>
            <person name="Symeonidi A."/>
            <person name="Elias M."/>
            <person name="Eveleigh R.J."/>
            <person name="Herman E.K."/>
            <person name="Klute M.J."/>
            <person name="Nakayama T."/>
            <person name="Obornik M."/>
            <person name="Reyes-Prieto A."/>
            <person name="Armbrust E.V."/>
            <person name="Aves S.J."/>
            <person name="Beiko R.G."/>
            <person name="Coutinho P."/>
            <person name="Dacks J.B."/>
            <person name="Durnford D.G."/>
            <person name="Fast N.M."/>
            <person name="Green B.R."/>
            <person name="Grisdale C.J."/>
            <person name="Hempel F."/>
            <person name="Henrissat B."/>
            <person name="Hoppner M.P."/>
            <person name="Ishida K."/>
            <person name="Kim E."/>
            <person name="Koreny L."/>
            <person name="Kroth P.G."/>
            <person name="Liu Y."/>
            <person name="Malik S.B."/>
            <person name="Maier U.G."/>
            <person name="McRose D."/>
            <person name="Mock T."/>
            <person name="Neilson J.A."/>
            <person name="Onodera N.T."/>
            <person name="Poole A.M."/>
            <person name="Pritham E.J."/>
            <person name="Richards T.A."/>
            <person name="Rocap G."/>
            <person name="Roy S.W."/>
            <person name="Sarai C."/>
            <person name="Schaack S."/>
            <person name="Shirato S."/>
            <person name="Slamovits C.H."/>
            <person name="Spencer D.F."/>
            <person name="Suzuki S."/>
            <person name="Worden A.Z."/>
            <person name="Zauner S."/>
            <person name="Barry K."/>
            <person name="Bell C."/>
            <person name="Bharti A.K."/>
            <person name="Crow J.A."/>
            <person name="Grimwood J."/>
            <person name="Kramer R."/>
            <person name="Lindquist E."/>
            <person name="Lucas S."/>
            <person name="Salamov A."/>
            <person name="McFadden G.I."/>
            <person name="Lane C.E."/>
            <person name="Keeling P.J."/>
            <person name="Gray M.W."/>
            <person name="Grigoriev I.V."/>
            <person name="Archibald J.M."/>
        </authorList>
    </citation>
    <scope>NUCLEOTIDE SEQUENCE</scope>
    <source>
        <strain evidence="2 4">CCMP2712</strain>
    </source>
</reference>
<evidence type="ECO:0000313" key="3">
    <source>
        <dbReference type="EnsemblProtists" id="EKX32483"/>
    </source>
</evidence>
<dbReference type="HOGENOM" id="CLU_870013_0_0_1"/>
<feature type="transmembrane region" description="Helical" evidence="1">
    <location>
        <begin position="162"/>
        <end position="181"/>
    </location>
</feature>
<dbReference type="PaxDb" id="55529-EKX32483"/>
<dbReference type="GeneID" id="17289217"/>
<proteinExistence type="predicted"/>
<sequence length="320" mass="34809">MLFAGASAASKVPTTSSTAIQPPFSAVIAVSSITLLNSFFGLSGACCAISRDGDWRVSCCSNRLLMAYYVIVLLMCSGLFYLMLLCFLFAAKAADFIEAYWVSWSELFPQGQLSQEQVHRDVGKYANLAGSLCLFTMLINILSAHLSAIVMGYRYTTRKSIMIINLVGFVVGLVMIILAFLPATRDVGVQKGWLPELIGSIGVMVIFFAIFGFTAAYYTWAAFLLINGVLELFFAALLLSMAIVCFIDSKRSGSVLAGQWSFIQEKLINVCPSCAGEVNQEMKQNCCSKQASLVIWRNLTVLGVSASTCVMLMCMNGASR</sequence>
<feature type="transmembrane region" description="Helical" evidence="1">
    <location>
        <begin position="299"/>
        <end position="318"/>
    </location>
</feature>
<keyword evidence="4" id="KW-1185">Reference proteome</keyword>
<keyword evidence="1" id="KW-1133">Transmembrane helix</keyword>
<keyword evidence="1" id="KW-0472">Membrane</keyword>
<dbReference type="OrthoDB" id="10610845at2759"/>
<reference evidence="3" key="3">
    <citation type="submission" date="2016-03" db="UniProtKB">
        <authorList>
            <consortium name="EnsemblProtists"/>
        </authorList>
    </citation>
    <scope>IDENTIFICATION</scope>
</reference>
<keyword evidence="1" id="KW-0812">Transmembrane</keyword>
<feature type="transmembrane region" description="Helical" evidence="1">
    <location>
        <begin position="28"/>
        <end position="49"/>
    </location>
</feature>
<organism evidence="2">
    <name type="scientific">Guillardia theta (strain CCMP2712)</name>
    <name type="common">Cryptophyte</name>
    <dbReference type="NCBI Taxonomy" id="905079"/>
    <lineage>
        <taxon>Eukaryota</taxon>
        <taxon>Cryptophyceae</taxon>
        <taxon>Pyrenomonadales</taxon>
        <taxon>Geminigeraceae</taxon>
        <taxon>Guillardia</taxon>
    </lineage>
</organism>
<reference evidence="4" key="2">
    <citation type="submission" date="2012-11" db="EMBL/GenBank/DDBJ databases">
        <authorList>
            <person name="Kuo A."/>
            <person name="Curtis B.A."/>
            <person name="Tanifuji G."/>
            <person name="Burki F."/>
            <person name="Gruber A."/>
            <person name="Irimia M."/>
            <person name="Maruyama S."/>
            <person name="Arias M.C."/>
            <person name="Ball S.G."/>
            <person name="Gile G.H."/>
            <person name="Hirakawa Y."/>
            <person name="Hopkins J.F."/>
            <person name="Rensing S.A."/>
            <person name="Schmutz J."/>
            <person name="Symeonidi A."/>
            <person name="Elias M."/>
            <person name="Eveleigh R.J."/>
            <person name="Herman E.K."/>
            <person name="Klute M.J."/>
            <person name="Nakayama T."/>
            <person name="Obornik M."/>
            <person name="Reyes-Prieto A."/>
            <person name="Armbrust E.V."/>
            <person name="Aves S.J."/>
            <person name="Beiko R.G."/>
            <person name="Coutinho P."/>
            <person name="Dacks J.B."/>
            <person name="Durnford D.G."/>
            <person name="Fast N.M."/>
            <person name="Green B.R."/>
            <person name="Grisdale C."/>
            <person name="Hempe F."/>
            <person name="Henrissat B."/>
            <person name="Hoppner M.P."/>
            <person name="Ishida K.-I."/>
            <person name="Kim E."/>
            <person name="Koreny L."/>
            <person name="Kroth P.G."/>
            <person name="Liu Y."/>
            <person name="Malik S.-B."/>
            <person name="Maier U.G."/>
            <person name="McRose D."/>
            <person name="Mock T."/>
            <person name="Neilson J.A."/>
            <person name="Onodera N.T."/>
            <person name="Poole A.M."/>
            <person name="Pritham E.J."/>
            <person name="Richards T.A."/>
            <person name="Rocap G."/>
            <person name="Roy S.W."/>
            <person name="Sarai C."/>
            <person name="Schaack S."/>
            <person name="Shirato S."/>
            <person name="Slamovits C.H."/>
            <person name="Spencer D.F."/>
            <person name="Suzuki S."/>
            <person name="Worden A.Z."/>
            <person name="Zauner S."/>
            <person name="Barry K."/>
            <person name="Bell C."/>
            <person name="Bharti A.K."/>
            <person name="Crow J.A."/>
            <person name="Grimwood J."/>
            <person name="Kramer R."/>
            <person name="Lindquist E."/>
            <person name="Lucas S."/>
            <person name="Salamov A."/>
            <person name="McFadden G.I."/>
            <person name="Lane C.E."/>
            <person name="Keeling P.J."/>
            <person name="Gray M.W."/>
            <person name="Grigoriev I.V."/>
            <person name="Archibald J.M."/>
        </authorList>
    </citation>
    <scope>NUCLEOTIDE SEQUENCE</scope>
    <source>
        <strain evidence="4">CCMP2712</strain>
    </source>
</reference>
<feature type="transmembrane region" description="Helical" evidence="1">
    <location>
        <begin position="128"/>
        <end position="150"/>
    </location>
</feature>
<gene>
    <name evidence="2" type="ORF">GUITHDRAFT_121339</name>
</gene>
<dbReference type="KEGG" id="gtt:GUITHDRAFT_121339"/>
<dbReference type="RefSeq" id="XP_005819463.1">
    <property type="nucleotide sequence ID" value="XM_005819406.1"/>
</dbReference>
<feature type="transmembrane region" description="Helical" evidence="1">
    <location>
        <begin position="220"/>
        <end position="244"/>
    </location>
</feature>
<evidence type="ECO:0000256" key="1">
    <source>
        <dbReference type="SAM" id="Phobius"/>
    </source>
</evidence>
<accession>L1I8C4</accession>
<protein>
    <submittedName>
        <fullName evidence="2 3">Uncharacterized protein</fullName>
    </submittedName>
</protein>
<feature type="transmembrane region" description="Helical" evidence="1">
    <location>
        <begin position="69"/>
        <end position="91"/>
    </location>
</feature>
<evidence type="ECO:0000313" key="2">
    <source>
        <dbReference type="EMBL" id="EKX32483.1"/>
    </source>
</evidence>
<evidence type="ECO:0000313" key="4">
    <source>
        <dbReference type="Proteomes" id="UP000011087"/>
    </source>
</evidence>
<feature type="transmembrane region" description="Helical" evidence="1">
    <location>
        <begin position="193"/>
        <end position="213"/>
    </location>
</feature>
<dbReference type="EMBL" id="JH993187">
    <property type="protein sequence ID" value="EKX32483.1"/>
    <property type="molecule type" value="Genomic_DNA"/>
</dbReference>